<evidence type="ECO:0000313" key="2">
    <source>
        <dbReference type="Proteomes" id="UP000008037"/>
    </source>
</evidence>
<proteinExistence type="predicted"/>
<organism evidence="1 2">
    <name type="scientific">Nitrososphaera gargensis (strain Ga9.2)</name>
    <dbReference type="NCBI Taxonomy" id="1237085"/>
    <lineage>
        <taxon>Archaea</taxon>
        <taxon>Nitrososphaerota</taxon>
        <taxon>Nitrososphaeria</taxon>
        <taxon>Nitrososphaerales</taxon>
        <taxon>Nitrososphaeraceae</taxon>
        <taxon>Nitrososphaera</taxon>
    </lineage>
</organism>
<sequence>MFVAIFGGIAVALLGFSVYQNTLATTPVQQNEVRIDFAVFPAQDVIEVTVGQTARIPVMVEAPRGAVCALEMHVLPISERLPEQASIGLDRAMVALSSLDSPVQDIGENHIQRAAGAFLVISIPADAAQGSYDYALEARKATSDNEGQDVGKIFSER</sequence>
<keyword evidence="2" id="KW-1185">Reference proteome</keyword>
<dbReference type="AlphaFoldDB" id="K0IND9"/>
<dbReference type="KEGG" id="nga:Ngar_c22740"/>
<protein>
    <submittedName>
        <fullName evidence="1">Uncharacterized protein</fullName>
    </submittedName>
</protein>
<dbReference type="Proteomes" id="UP000008037">
    <property type="component" value="Chromosome"/>
</dbReference>
<evidence type="ECO:0000313" key="1">
    <source>
        <dbReference type="EMBL" id="AFU59204.1"/>
    </source>
</evidence>
<gene>
    <name evidence="1" type="ordered locus">Ngar_c22740</name>
</gene>
<dbReference type="RefSeq" id="WP_015019739.1">
    <property type="nucleotide sequence ID" value="NC_018719.1"/>
</dbReference>
<dbReference type="EMBL" id="CP002408">
    <property type="protein sequence ID" value="AFU59204.1"/>
    <property type="molecule type" value="Genomic_DNA"/>
</dbReference>
<dbReference type="GeneID" id="13796137"/>
<accession>K0IND9</accession>
<dbReference type="InParanoid" id="K0IND9"/>
<reference evidence="1 2" key="1">
    <citation type="journal article" date="2012" name="Environ. Microbiol.">
        <title>The genome of the ammonia-oxidizing Candidatus Nitrososphaera gargensis: insights into metabolic versatility and environmental adaptations.</title>
        <authorList>
            <person name="Spang A."/>
            <person name="Poehlein A."/>
            <person name="Offre P."/>
            <person name="Zumbragel S."/>
            <person name="Haider S."/>
            <person name="Rychlik N."/>
            <person name="Nowka B."/>
            <person name="Schmeisser C."/>
            <person name="Lebedeva E.V."/>
            <person name="Rattei T."/>
            <person name="Bohm C."/>
            <person name="Schmid M."/>
            <person name="Galushko A."/>
            <person name="Hatzenpichler R."/>
            <person name="Weinmaier T."/>
            <person name="Daniel R."/>
            <person name="Schleper C."/>
            <person name="Spieck E."/>
            <person name="Streit W."/>
            <person name="Wagner M."/>
        </authorList>
    </citation>
    <scope>NUCLEOTIDE SEQUENCE [LARGE SCALE GENOMIC DNA]</scope>
    <source>
        <strain evidence="2">Ga9.2</strain>
    </source>
</reference>
<dbReference type="BioCyc" id="CNIT1237085:G1324-2272-MONOMER"/>
<name>K0IND9_NITGG</name>
<dbReference type="HOGENOM" id="CLU_1674044_0_0_2"/>
<dbReference type="PATRIC" id="fig|1237085.11.peg.2250"/>